<protein>
    <submittedName>
        <fullName evidence="1">CarboxypepD_reg-like domain-containing protein</fullName>
    </submittedName>
</protein>
<dbReference type="Proteomes" id="UP000199666">
    <property type="component" value="Unassembled WGS sequence"/>
</dbReference>
<dbReference type="RefSeq" id="WP_090993162.1">
    <property type="nucleotide sequence ID" value="NZ_FOPP01000004.1"/>
</dbReference>
<proteinExistence type="predicted"/>
<dbReference type="Pfam" id="PF13715">
    <property type="entry name" value="CarbopepD_reg_2"/>
    <property type="match status" value="1"/>
</dbReference>
<organism evidence="1 2">
    <name type="scientific">Pedobacter insulae</name>
    <dbReference type="NCBI Taxonomy" id="414048"/>
    <lineage>
        <taxon>Bacteria</taxon>
        <taxon>Pseudomonadati</taxon>
        <taxon>Bacteroidota</taxon>
        <taxon>Sphingobacteriia</taxon>
        <taxon>Sphingobacteriales</taxon>
        <taxon>Sphingobacteriaceae</taxon>
        <taxon>Pedobacter</taxon>
    </lineage>
</organism>
<dbReference type="Gene3D" id="2.60.40.1120">
    <property type="entry name" value="Carboxypeptidase-like, regulatory domain"/>
    <property type="match status" value="1"/>
</dbReference>
<keyword evidence="2" id="KW-1185">Reference proteome</keyword>
<evidence type="ECO:0000313" key="1">
    <source>
        <dbReference type="EMBL" id="SFH03441.1"/>
    </source>
</evidence>
<accession>A0A1I2WUY8</accession>
<dbReference type="EMBL" id="FOPP01000004">
    <property type="protein sequence ID" value="SFH03441.1"/>
    <property type="molecule type" value="Genomic_DNA"/>
</dbReference>
<dbReference type="STRING" id="414048.SAMN04489864_104213"/>
<dbReference type="SUPFAM" id="SSF49464">
    <property type="entry name" value="Carboxypeptidase regulatory domain-like"/>
    <property type="match status" value="1"/>
</dbReference>
<gene>
    <name evidence="1" type="ORF">SAMN04489864_104213</name>
</gene>
<sequence>MNLRGVLLLTLLCPFIGYAQIAVRGLVVDEATGKPIENASVYYNNTKLGTMTNTSGAFLLYAKHPQQDLVISSIGYEKVVMTILDKDSRFKIVMKPRVQLLNEVVISDNKFGWKRWGTLFFKGIMGDDSHDYPGSYIVNPEVLNFYFDRSTNILTVNSSDPVIIEHPELGYTINLDLANFEYDLISEKTQYFATTFYVEKFDKVKAENIQLTTNRAYLGSRDQFLRALYHNKLEEEGFKLYTYRSVKNLERQRVEEEVNRLRLAEILKGNPRPGFRLADLKLNKDTLKYYQKILGQPGLISRNLRAVSLDSMLFSDAADNLKTLKFKDSILVTHGISREKAIMHTNFRNHFPSRRPDKPLEETVVFLVGAEEFQINEWGQSLSNSLQMNGFMGQRRLARTLPSDFDPKIPRKPMKK</sequence>
<evidence type="ECO:0000313" key="2">
    <source>
        <dbReference type="Proteomes" id="UP000199666"/>
    </source>
</evidence>
<reference evidence="1 2" key="1">
    <citation type="submission" date="2016-10" db="EMBL/GenBank/DDBJ databases">
        <authorList>
            <person name="de Groot N.N."/>
        </authorList>
    </citation>
    <scope>NUCLEOTIDE SEQUENCE [LARGE SCALE GENOMIC DNA]</scope>
    <source>
        <strain evidence="1 2">DSM 18684</strain>
    </source>
</reference>
<name>A0A1I2WUY8_9SPHI</name>
<dbReference type="InterPro" id="IPR008969">
    <property type="entry name" value="CarboxyPept-like_regulatory"/>
</dbReference>
<dbReference type="AlphaFoldDB" id="A0A1I2WUY8"/>